<keyword evidence="3" id="KW-1133">Transmembrane helix</keyword>
<dbReference type="InterPro" id="IPR018559">
    <property type="entry name" value="DUF2015"/>
</dbReference>
<evidence type="ECO:0000313" key="4">
    <source>
        <dbReference type="EMBL" id="CEP21957.1"/>
    </source>
</evidence>
<keyword evidence="3" id="KW-0472">Membrane</keyword>
<evidence type="ECO:0000313" key="5">
    <source>
        <dbReference type="Proteomes" id="UP000038830"/>
    </source>
</evidence>
<keyword evidence="2" id="KW-0732">Signal</keyword>
<dbReference type="EMBL" id="CDQK01000002">
    <property type="protein sequence ID" value="CEP21957.1"/>
    <property type="molecule type" value="Genomic_DNA"/>
</dbReference>
<dbReference type="AlphaFoldDB" id="A0A0H5C2V8"/>
<name>A0A0H5C2V8_CYBJN</name>
<sequence>MAKHHIAGVAIFVLIAGVVLFVLRGRWFPQVSDWWSRRSVRLSGYSTLSSFRRDIEAGLNSEHFNIAHDNANDSRKGLDEEGREAILRIMKAQNISFDEARLQYTKSKFSDNQIGEDGMPLDPKAITFSKLRGETS</sequence>
<dbReference type="Proteomes" id="UP000038830">
    <property type="component" value="Unassembled WGS sequence"/>
</dbReference>
<dbReference type="PANTHER" id="PTHR28023:SF1">
    <property type="entry name" value="UPF0357 PROTEIN YCL012C"/>
    <property type="match status" value="1"/>
</dbReference>
<gene>
    <name evidence="4" type="ORF">BN1211_2182</name>
</gene>
<comment type="similarity">
    <text evidence="1">Belongs to the UPF0357 family.</text>
</comment>
<evidence type="ECO:0000256" key="2">
    <source>
        <dbReference type="ARBA" id="ARBA00022729"/>
    </source>
</evidence>
<keyword evidence="3" id="KW-0812">Transmembrane</keyword>
<evidence type="ECO:0000256" key="3">
    <source>
        <dbReference type="SAM" id="Phobius"/>
    </source>
</evidence>
<protein>
    <submittedName>
        <fullName evidence="4">Uncharacterized protein</fullName>
    </submittedName>
</protein>
<proteinExistence type="inferred from homology"/>
<dbReference type="Pfam" id="PF09435">
    <property type="entry name" value="DUF2015"/>
    <property type="match status" value="1"/>
</dbReference>
<feature type="transmembrane region" description="Helical" evidence="3">
    <location>
        <begin position="6"/>
        <end position="23"/>
    </location>
</feature>
<organism evidence="4 5">
    <name type="scientific">Cyberlindnera jadinii (strain ATCC 18201 / CBS 1600 / BCRC 20928 / JCM 3617 / NBRC 0987 / NRRL Y-1542)</name>
    <name type="common">Torula yeast</name>
    <name type="synonym">Candida utilis</name>
    <dbReference type="NCBI Taxonomy" id="983966"/>
    <lineage>
        <taxon>Eukaryota</taxon>
        <taxon>Fungi</taxon>
        <taxon>Dikarya</taxon>
        <taxon>Ascomycota</taxon>
        <taxon>Saccharomycotina</taxon>
        <taxon>Saccharomycetes</taxon>
        <taxon>Phaffomycetales</taxon>
        <taxon>Phaffomycetaceae</taxon>
        <taxon>Cyberlindnera</taxon>
    </lineage>
</organism>
<dbReference type="PANTHER" id="PTHR28023">
    <property type="entry name" value="UPF0357 PROTEIN YCL012C"/>
    <property type="match status" value="1"/>
</dbReference>
<reference evidence="5" key="1">
    <citation type="journal article" date="2015" name="J. Biotechnol.">
        <title>The structure of the Cyberlindnera jadinii genome and its relation to Candida utilis analyzed by the occurrence of single nucleotide polymorphisms.</title>
        <authorList>
            <person name="Rupp O."/>
            <person name="Brinkrolf K."/>
            <person name="Buerth C."/>
            <person name="Kunigo M."/>
            <person name="Schneider J."/>
            <person name="Jaenicke S."/>
            <person name="Goesmann A."/>
            <person name="Puehler A."/>
            <person name="Jaeger K.-E."/>
            <person name="Ernst J.F."/>
        </authorList>
    </citation>
    <scope>NUCLEOTIDE SEQUENCE [LARGE SCALE GENOMIC DNA]</scope>
    <source>
        <strain evidence="5">ATCC 18201 / CBS 1600 / BCRC 20928 / JCM 3617 / NBRC 0987 / NRRL Y-1542</strain>
    </source>
</reference>
<evidence type="ECO:0000256" key="1">
    <source>
        <dbReference type="ARBA" id="ARBA00008325"/>
    </source>
</evidence>
<accession>A0A0H5C2V8</accession>